<protein>
    <submittedName>
        <fullName evidence="2">Uncharacterized protein</fullName>
    </submittedName>
</protein>
<evidence type="ECO:0000256" key="1">
    <source>
        <dbReference type="SAM" id="MobiDB-lite"/>
    </source>
</evidence>
<feature type="region of interest" description="Disordered" evidence="1">
    <location>
        <begin position="1"/>
        <end position="109"/>
    </location>
</feature>
<proteinExistence type="predicted"/>
<name>D5SM46_STRCL</name>
<dbReference type="EMBL" id="CM000914">
    <property type="protein sequence ID" value="EFG04989.2"/>
    <property type="molecule type" value="Genomic_DNA"/>
</dbReference>
<feature type="compositionally biased region" description="Low complexity" evidence="1">
    <location>
        <begin position="99"/>
        <end position="109"/>
    </location>
</feature>
<feature type="compositionally biased region" description="Low complexity" evidence="1">
    <location>
        <begin position="1"/>
        <end position="24"/>
    </location>
</feature>
<keyword evidence="2" id="KW-0614">Plasmid</keyword>
<dbReference type="Proteomes" id="UP000002357">
    <property type="component" value="Plasmid pSCL4"/>
</dbReference>
<dbReference type="AlphaFoldDB" id="D5SM46"/>
<organism evidence="2 3">
    <name type="scientific">Streptomyces clavuligerus</name>
    <dbReference type="NCBI Taxonomy" id="1901"/>
    <lineage>
        <taxon>Bacteria</taxon>
        <taxon>Bacillati</taxon>
        <taxon>Actinomycetota</taxon>
        <taxon>Actinomycetes</taxon>
        <taxon>Kitasatosporales</taxon>
        <taxon>Streptomycetaceae</taxon>
        <taxon>Streptomyces</taxon>
    </lineage>
</organism>
<reference evidence="2 3" key="1">
    <citation type="journal article" date="2010" name="Genome Biol. Evol.">
        <title>The sequence of a 1.8-mb bacterial linear plasmid reveals a rich evolutionary reservoir of secondary metabolic pathways.</title>
        <authorList>
            <person name="Medema M.H."/>
            <person name="Trefzer A."/>
            <person name="Kovalchuk A."/>
            <person name="van den Berg M."/>
            <person name="Mueller U."/>
            <person name="Heijne W."/>
            <person name="Wu L."/>
            <person name="Alam M.T."/>
            <person name="Ronning C.M."/>
            <person name="Nierman W.C."/>
            <person name="Bovenberg R.A.L."/>
            <person name="Breitling R."/>
            <person name="Takano E."/>
        </authorList>
    </citation>
    <scope>NUCLEOTIDE SEQUENCE [LARGE SCALE GENOMIC DNA]</scope>
    <source>
        <strain evidence="3">ATCC 27064 / DSM 738 / JCM 4710 / NBRC 13307 / NCIMB 12785 / NRRL 3585 / VKM Ac-602</strain>
        <plasmid evidence="2">pSCL4</plasmid>
    </source>
</reference>
<sequence>MGASSQNRPPRNPGRRPSPSGSGRAPKTRGPDMSGEEAHRSAYRHLTGATPRCCGPSVNPAERRSLGGRAGRGGAGSSRTTPLIARSSGARCSRRRSARSTTAVRARLR</sequence>
<evidence type="ECO:0000313" key="3">
    <source>
        <dbReference type="Proteomes" id="UP000002357"/>
    </source>
</evidence>
<accession>D5SM46</accession>
<geneLocation type="plasmid" evidence="2 3">
    <name>pSCL4</name>
</geneLocation>
<gene>
    <name evidence="2" type="ORF">SCLAV_p1507</name>
</gene>
<keyword evidence="3" id="KW-1185">Reference proteome</keyword>
<evidence type="ECO:0000313" key="2">
    <source>
        <dbReference type="EMBL" id="EFG04989.2"/>
    </source>
</evidence>